<reference evidence="4" key="1">
    <citation type="submission" date="2017-06" db="EMBL/GenBank/DDBJ databases">
        <authorList>
            <person name="Varghese N."/>
            <person name="Submissions S."/>
        </authorList>
    </citation>
    <scope>NUCLEOTIDE SEQUENCE [LARGE SCALE GENOMIC DNA]</scope>
    <source>
        <strain evidence="4">JAD2</strain>
    </source>
</reference>
<organism evidence="3 4">
    <name type="scientific">Thermoflexus hugenholtzii JAD2</name>
    <dbReference type="NCBI Taxonomy" id="877466"/>
    <lineage>
        <taxon>Bacteria</taxon>
        <taxon>Bacillati</taxon>
        <taxon>Chloroflexota</taxon>
        <taxon>Thermoflexia</taxon>
        <taxon>Thermoflexales</taxon>
        <taxon>Thermoflexaceae</taxon>
        <taxon>Thermoflexus</taxon>
    </lineage>
</organism>
<evidence type="ECO:0000313" key="4">
    <source>
        <dbReference type="Proteomes" id="UP000197025"/>
    </source>
</evidence>
<sequence>MTRGNEARPFTGFPGGKTRTVPLPEAFFTELLPRIDHPGELRVTLVCFYHMARRSGPLRYARRSELEADPALTAALPAHEIREGLNRAVARGTLLHVRIEEDGRTDDLYFLNTPRGRLAYEAIRRGERPASLELGESAVLVADRPNLFALYEQNIGPLTPLIAQELEEAARTYPAEWIEEALRIAVSRNVRRWSYVRRILERWATEGRETGGLDEAYWRRAAETWKKRRR</sequence>
<evidence type="ECO:0000259" key="2">
    <source>
        <dbReference type="Pfam" id="PF07261"/>
    </source>
</evidence>
<dbReference type="SUPFAM" id="SSF158499">
    <property type="entry name" value="DnaD domain-like"/>
    <property type="match status" value="1"/>
</dbReference>
<proteinExistence type="inferred from homology"/>
<evidence type="ECO:0000256" key="1">
    <source>
        <dbReference type="ARBA" id="ARBA00093462"/>
    </source>
</evidence>
<dbReference type="PANTHER" id="PTHR37293:SF5">
    <property type="entry name" value="DNA REPLICATION PROTEIN"/>
    <property type="match status" value="1"/>
</dbReference>
<dbReference type="Proteomes" id="UP000197025">
    <property type="component" value="Unassembled WGS sequence"/>
</dbReference>
<protein>
    <submittedName>
        <fullName evidence="3">DNA replication protein DnaD</fullName>
    </submittedName>
</protein>
<dbReference type="InterPro" id="IPR006343">
    <property type="entry name" value="DnaB/C_C"/>
</dbReference>
<dbReference type="NCBIfam" id="TIGR01446">
    <property type="entry name" value="DnaD_dom"/>
    <property type="match status" value="1"/>
</dbReference>
<gene>
    <name evidence="3" type="ORF">SAMN02746019_00007900</name>
</gene>
<feature type="domain" description="DnaB/C C-terminal" evidence="2">
    <location>
        <begin position="148"/>
        <end position="210"/>
    </location>
</feature>
<dbReference type="OrthoDB" id="9770238at2"/>
<name>A0A212QX53_9CHLR</name>
<keyword evidence="4" id="KW-1185">Reference proteome</keyword>
<dbReference type="InParanoid" id="A0A212QX53"/>
<dbReference type="InterPro" id="IPR053162">
    <property type="entry name" value="DnaD"/>
</dbReference>
<comment type="similarity">
    <text evidence="1">Belongs to the DnaB/DnaD family.</text>
</comment>
<dbReference type="AlphaFoldDB" id="A0A212QX53"/>
<dbReference type="Pfam" id="PF07261">
    <property type="entry name" value="DnaB_2"/>
    <property type="match status" value="1"/>
</dbReference>
<dbReference type="Gene3D" id="1.10.10.630">
    <property type="entry name" value="DnaD domain-like"/>
    <property type="match status" value="1"/>
</dbReference>
<dbReference type="PANTHER" id="PTHR37293">
    <property type="entry name" value="PHAGE REPLICATION PROTEIN-RELATED"/>
    <property type="match status" value="1"/>
</dbReference>
<evidence type="ECO:0000313" key="3">
    <source>
        <dbReference type="EMBL" id="SNB64191.1"/>
    </source>
</evidence>
<accession>A0A212QX53</accession>
<dbReference type="InterPro" id="IPR034829">
    <property type="entry name" value="DnaD-like_sf"/>
</dbReference>
<dbReference type="EMBL" id="FYEK01000027">
    <property type="protein sequence ID" value="SNB64191.1"/>
    <property type="molecule type" value="Genomic_DNA"/>
</dbReference>
<dbReference type="RefSeq" id="WP_088571042.1">
    <property type="nucleotide sequence ID" value="NZ_FYEK01000027.1"/>
</dbReference>